<gene>
    <name evidence="1" type="ORF">DERP_000295</name>
</gene>
<accession>A0ABQ8IZT5</accession>
<name>A0ABQ8IZT5_DERPT</name>
<comment type="caution">
    <text evidence="1">The sequence shown here is derived from an EMBL/GenBank/DDBJ whole genome shotgun (WGS) entry which is preliminary data.</text>
</comment>
<protein>
    <submittedName>
        <fullName evidence="1">Uncharacterized protein</fullName>
    </submittedName>
</protein>
<organism evidence="1 2">
    <name type="scientific">Dermatophagoides pteronyssinus</name>
    <name type="common">European house dust mite</name>
    <dbReference type="NCBI Taxonomy" id="6956"/>
    <lineage>
        <taxon>Eukaryota</taxon>
        <taxon>Metazoa</taxon>
        <taxon>Ecdysozoa</taxon>
        <taxon>Arthropoda</taxon>
        <taxon>Chelicerata</taxon>
        <taxon>Arachnida</taxon>
        <taxon>Acari</taxon>
        <taxon>Acariformes</taxon>
        <taxon>Sarcoptiformes</taxon>
        <taxon>Astigmata</taxon>
        <taxon>Psoroptidia</taxon>
        <taxon>Analgoidea</taxon>
        <taxon>Pyroglyphidae</taxon>
        <taxon>Dermatophagoidinae</taxon>
        <taxon>Dermatophagoides</taxon>
    </lineage>
</organism>
<sequence length="70" mass="8050">CYILFCMGLLFCLAKHQDSGLIFEIPSNQSCGFKYFQNKNWNSIVSIECYETMHRCINTYSLGVQPSNSI</sequence>
<evidence type="ECO:0000313" key="1">
    <source>
        <dbReference type="EMBL" id="KAH9415803.1"/>
    </source>
</evidence>
<proteinExistence type="predicted"/>
<dbReference type="Proteomes" id="UP000887458">
    <property type="component" value="Unassembled WGS sequence"/>
</dbReference>
<feature type="non-terminal residue" evidence="1">
    <location>
        <position position="1"/>
    </location>
</feature>
<dbReference type="EMBL" id="NJHN03000095">
    <property type="protein sequence ID" value="KAH9415803.1"/>
    <property type="molecule type" value="Genomic_DNA"/>
</dbReference>
<reference evidence="1 2" key="1">
    <citation type="journal article" date="2018" name="J. Allergy Clin. Immunol.">
        <title>High-quality assembly of Dermatophagoides pteronyssinus genome and transcriptome reveals a wide range of novel allergens.</title>
        <authorList>
            <person name="Liu X.Y."/>
            <person name="Yang K.Y."/>
            <person name="Wang M.Q."/>
            <person name="Kwok J.S."/>
            <person name="Zeng X."/>
            <person name="Yang Z."/>
            <person name="Xiao X.J."/>
            <person name="Lau C.P."/>
            <person name="Li Y."/>
            <person name="Huang Z.M."/>
            <person name="Ba J.G."/>
            <person name="Yim A.K."/>
            <person name="Ouyang C.Y."/>
            <person name="Ngai S.M."/>
            <person name="Chan T.F."/>
            <person name="Leung E.L."/>
            <person name="Liu L."/>
            <person name="Liu Z.G."/>
            <person name="Tsui S.K."/>
        </authorList>
    </citation>
    <scope>NUCLEOTIDE SEQUENCE [LARGE SCALE GENOMIC DNA]</scope>
    <source>
        <strain evidence="1">Derp</strain>
    </source>
</reference>
<keyword evidence="2" id="KW-1185">Reference proteome</keyword>
<evidence type="ECO:0000313" key="2">
    <source>
        <dbReference type="Proteomes" id="UP000887458"/>
    </source>
</evidence>
<reference evidence="1 2" key="2">
    <citation type="journal article" date="2022" name="Mol. Biol. Evol.">
        <title>Comparative Genomics Reveals Insights into the Divergent Evolution of Astigmatic Mites and Household Pest Adaptations.</title>
        <authorList>
            <person name="Xiong Q."/>
            <person name="Wan A.T."/>
            <person name="Liu X."/>
            <person name="Fung C.S."/>
            <person name="Xiao X."/>
            <person name="Malainual N."/>
            <person name="Hou J."/>
            <person name="Wang L."/>
            <person name="Wang M."/>
            <person name="Yang K.Y."/>
            <person name="Cui Y."/>
            <person name="Leung E.L."/>
            <person name="Nong W."/>
            <person name="Shin S.K."/>
            <person name="Au S.W."/>
            <person name="Jeong K.Y."/>
            <person name="Chew F.T."/>
            <person name="Hui J.H."/>
            <person name="Leung T.F."/>
            <person name="Tungtrongchitr A."/>
            <person name="Zhong N."/>
            <person name="Liu Z."/>
            <person name="Tsui S.K."/>
        </authorList>
    </citation>
    <scope>NUCLEOTIDE SEQUENCE [LARGE SCALE GENOMIC DNA]</scope>
    <source>
        <strain evidence="1">Derp</strain>
    </source>
</reference>